<proteinExistence type="inferred from homology"/>
<comment type="function">
    <text evidence="14 19">Joins adenosylcobinamide-GDP and alpha-ribazole to generate adenosylcobalamin (Ado-cobalamin). Also synthesizes adenosylcobalamin 5'-phosphate from adenosylcobinamide-GDP and alpha-ribazole 5'-phosphate.</text>
</comment>
<dbReference type="Pfam" id="PF02654">
    <property type="entry name" value="CobS"/>
    <property type="match status" value="1"/>
</dbReference>
<evidence type="ECO:0000256" key="8">
    <source>
        <dbReference type="ARBA" id="ARBA00022573"/>
    </source>
</evidence>
<evidence type="ECO:0000256" key="16">
    <source>
        <dbReference type="ARBA" id="ARBA00032853"/>
    </source>
</evidence>
<evidence type="ECO:0000256" key="10">
    <source>
        <dbReference type="ARBA" id="ARBA00022692"/>
    </source>
</evidence>
<dbReference type="GO" id="GO:0008818">
    <property type="term" value="F:cobalamin 5'-phosphate synthase activity"/>
    <property type="evidence" value="ECO:0007669"/>
    <property type="project" value="UniProtKB-UniRule"/>
</dbReference>
<dbReference type="HAMAP" id="MF_00719">
    <property type="entry name" value="CobS"/>
    <property type="match status" value="1"/>
</dbReference>
<dbReference type="EC" id="2.7.8.26" evidence="5 19"/>
<evidence type="ECO:0000256" key="4">
    <source>
        <dbReference type="ARBA" id="ARBA00010561"/>
    </source>
</evidence>
<evidence type="ECO:0000256" key="9">
    <source>
        <dbReference type="ARBA" id="ARBA00022679"/>
    </source>
</evidence>
<dbReference type="EMBL" id="JAGSND010000010">
    <property type="protein sequence ID" value="MBR0599076.1"/>
    <property type="molecule type" value="Genomic_DNA"/>
</dbReference>
<feature type="transmembrane region" description="Helical" evidence="19">
    <location>
        <begin position="247"/>
        <end position="266"/>
    </location>
</feature>
<comment type="pathway">
    <text evidence="3 19">Cofactor biosynthesis; adenosylcobalamin biosynthesis; adenosylcobalamin from cob(II)yrinate a,c-diamide: step 7/7.</text>
</comment>
<evidence type="ECO:0000256" key="18">
    <source>
        <dbReference type="ARBA" id="ARBA00049504"/>
    </source>
</evidence>
<dbReference type="Proteomes" id="UP000675664">
    <property type="component" value="Unassembled WGS sequence"/>
</dbReference>
<keyword evidence="12 19" id="KW-1133">Transmembrane helix</keyword>
<evidence type="ECO:0000313" key="20">
    <source>
        <dbReference type="EMBL" id="MBR0599076.1"/>
    </source>
</evidence>
<comment type="caution">
    <text evidence="20">The sequence shown here is derived from an EMBL/GenBank/DDBJ whole genome shotgun (WGS) entry which is preliminary data.</text>
</comment>
<feature type="transmembrane region" description="Helical" evidence="19">
    <location>
        <begin position="151"/>
        <end position="169"/>
    </location>
</feature>
<evidence type="ECO:0000256" key="2">
    <source>
        <dbReference type="ARBA" id="ARBA00004651"/>
    </source>
</evidence>
<comment type="similarity">
    <text evidence="4 19">Belongs to the CobS family.</text>
</comment>
<evidence type="ECO:0000256" key="12">
    <source>
        <dbReference type="ARBA" id="ARBA00022989"/>
    </source>
</evidence>
<evidence type="ECO:0000256" key="14">
    <source>
        <dbReference type="ARBA" id="ARBA00025228"/>
    </source>
</evidence>
<evidence type="ECO:0000256" key="17">
    <source>
        <dbReference type="ARBA" id="ARBA00048623"/>
    </source>
</evidence>
<evidence type="ECO:0000256" key="7">
    <source>
        <dbReference type="ARBA" id="ARBA00022475"/>
    </source>
</evidence>
<dbReference type="AlphaFoldDB" id="A0A8J7W2A2"/>
<evidence type="ECO:0000256" key="13">
    <source>
        <dbReference type="ARBA" id="ARBA00023136"/>
    </source>
</evidence>
<dbReference type="PANTHER" id="PTHR34148:SF1">
    <property type="entry name" value="ADENOSYLCOBINAMIDE-GDP RIBAZOLETRANSFERASE"/>
    <property type="match status" value="1"/>
</dbReference>
<evidence type="ECO:0000256" key="6">
    <source>
        <dbReference type="ARBA" id="ARBA00015850"/>
    </source>
</evidence>
<evidence type="ECO:0000256" key="11">
    <source>
        <dbReference type="ARBA" id="ARBA00022842"/>
    </source>
</evidence>
<comment type="subcellular location">
    <subcellularLocation>
        <location evidence="2 19">Cell membrane</location>
        <topology evidence="2 19">Multi-pass membrane protein</topology>
    </subcellularLocation>
</comment>
<evidence type="ECO:0000256" key="15">
    <source>
        <dbReference type="ARBA" id="ARBA00032605"/>
    </source>
</evidence>
<dbReference type="GO" id="GO:0005886">
    <property type="term" value="C:plasma membrane"/>
    <property type="evidence" value="ECO:0007669"/>
    <property type="project" value="UniProtKB-SubCell"/>
</dbReference>
<dbReference type="InterPro" id="IPR003805">
    <property type="entry name" value="CobS"/>
</dbReference>
<feature type="transmembrane region" description="Helical" evidence="19">
    <location>
        <begin position="215"/>
        <end position="235"/>
    </location>
</feature>
<name>A0A8J7W2A2_9FIRM</name>
<reference evidence="20" key="1">
    <citation type="submission" date="2021-04" db="EMBL/GenBank/DDBJ databases">
        <title>Sinoanaerobacter chloroacetimidivorans sp. nov., an obligate anaerobic bacterium isolated from anaerobic sludge.</title>
        <authorList>
            <person name="Bao Y."/>
        </authorList>
    </citation>
    <scope>NUCLEOTIDE SEQUENCE</scope>
    <source>
        <strain evidence="20">BAD-6</strain>
    </source>
</reference>
<keyword evidence="13 19" id="KW-0472">Membrane</keyword>
<dbReference type="RefSeq" id="WP_227019210.1">
    <property type="nucleotide sequence ID" value="NZ_JAGSND010000010.1"/>
</dbReference>
<sequence>MKYLEAFFMSLGMFSSIPCPYRPWNEKARTLMVVFLPLVGLLIGILWFALSLLLLYLPLPLQLEAAVLMLYPFLITGFLHLDGFMDTNDALLSRRPLEEKLRILKDPHTGAFAVISLGILFVVSYAAMWGAVENLQLRVLEGSRVSTLESLIFIPMISRCCSAFFVLCTKPLGHSQYYREENHSKNQKECFAVIVTAVACLGMGALSGMSANSFSFENLIILTSIIPAYLIAIVPAMKELGGVSGDLAGYALTIAEAWGIAAISILTL</sequence>
<comment type="catalytic activity">
    <reaction evidence="17 19">
        <text>alpha-ribazole + adenosylcob(III)inamide-GDP = adenosylcob(III)alamin + GMP + H(+)</text>
        <dbReference type="Rhea" id="RHEA:16049"/>
        <dbReference type="ChEBI" id="CHEBI:10329"/>
        <dbReference type="ChEBI" id="CHEBI:15378"/>
        <dbReference type="ChEBI" id="CHEBI:18408"/>
        <dbReference type="ChEBI" id="CHEBI:58115"/>
        <dbReference type="ChEBI" id="CHEBI:60487"/>
        <dbReference type="EC" id="2.7.8.26"/>
    </reaction>
</comment>
<accession>A0A8J7W2A2</accession>
<keyword evidence="21" id="KW-1185">Reference proteome</keyword>
<comment type="cofactor">
    <cofactor evidence="1 19">
        <name>Mg(2+)</name>
        <dbReference type="ChEBI" id="CHEBI:18420"/>
    </cofactor>
</comment>
<keyword evidence="9 19" id="KW-0808">Transferase</keyword>
<protein>
    <recommendedName>
        <fullName evidence="6 19">Adenosylcobinamide-GDP ribazoletransferase</fullName>
        <ecNumber evidence="5 19">2.7.8.26</ecNumber>
    </recommendedName>
    <alternativeName>
        <fullName evidence="16 19">Cobalamin synthase</fullName>
    </alternativeName>
    <alternativeName>
        <fullName evidence="15 19">Cobalamin-5'-phosphate synthase</fullName>
    </alternativeName>
</protein>
<evidence type="ECO:0000313" key="21">
    <source>
        <dbReference type="Proteomes" id="UP000675664"/>
    </source>
</evidence>
<evidence type="ECO:0000256" key="3">
    <source>
        <dbReference type="ARBA" id="ARBA00004663"/>
    </source>
</evidence>
<evidence type="ECO:0000256" key="1">
    <source>
        <dbReference type="ARBA" id="ARBA00001946"/>
    </source>
</evidence>
<dbReference type="GO" id="GO:0009236">
    <property type="term" value="P:cobalamin biosynthetic process"/>
    <property type="evidence" value="ECO:0007669"/>
    <property type="project" value="UniProtKB-UniRule"/>
</dbReference>
<feature type="transmembrane region" description="Helical" evidence="19">
    <location>
        <begin position="190"/>
        <end position="209"/>
    </location>
</feature>
<reference evidence="20" key="2">
    <citation type="submission" date="2021-04" db="EMBL/GenBank/DDBJ databases">
        <authorList>
            <person name="Liu J."/>
        </authorList>
    </citation>
    <scope>NUCLEOTIDE SEQUENCE</scope>
    <source>
        <strain evidence="20">BAD-6</strain>
    </source>
</reference>
<feature type="transmembrane region" description="Helical" evidence="19">
    <location>
        <begin position="65"/>
        <end position="85"/>
    </location>
</feature>
<keyword evidence="10 19" id="KW-0812">Transmembrane</keyword>
<feature type="transmembrane region" description="Helical" evidence="19">
    <location>
        <begin position="110"/>
        <end position="131"/>
    </location>
</feature>
<evidence type="ECO:0000256" key="19">
    <source>
        <dbReference type="HAMAP-Rule" id="MF_00719"/>
    </source>
</evidence>
<gene>
    <name evidence="19" type="primary">cobS</name>
    <name evidence="20" type="ORF">KCX82_14395</name>
</gene>
<keyword evidence="7 19" id="KW-1003">Cell membrane</keyword>
<organism evidence="20 21">
    <name type="scientific">Sinanaerobacter chloroacetimidivorans</name>
    <dbReference type="NCBI Taxonomy" id="2818044"/>
    <lineage>
        <taxon>Bacteria</taxon>
        <taxon>Bacillati</taxon>
        <taxon>Bacillota</taxon>
        <taxon>Clostridia</taxon>
        <taxon>Peptostreptococcales</taxon>
        <taxon>Anaerovoracaceae</taxon>
        <taxon>Sinanaerobacter</taxon>
    </lineage>
</organism>
<comment type="catalytic activity">
    <reaction evidence="18 19">
        <text>alpha-ribazole 5'-phosphate + adenosylcob(III)inamide-GDP = adenosylcob(III)alamin 5'-phosphate + GMP + H(+)</text>
        <dbReference type="Rhea" id="RHEA:23560"/>
        <dbReference type="ChEBI" id="CHEBI:15378"/>
        <dbReference type="ChEBI" id="CHEBI:57918"/>
        <dbReference type="ChEBI" id="CHEBI:58115"/>
        <dbReference type="ChEBI" id="CHEBI:60487"/>
        <dbReference type="ChEBI" id="CHEBI:60493"/>
        <dbReference type="EC" id="2.7.8.26"/>
    </reaction>
</comment>
<feature type="transmembrane region" description="Helical" evidence="19">
    <location>
        <begin position="31"/>
        <end position="59"/>
    </location>
</feature>
<dbReference type="GO" id="GO:0051073">
    <property type="term" value="F:adenosylcobinamide-GDP ribazoletransferase activity"/>
    <property type="evidence" value="ECO:0007669"/>
    <property type="project" value="UniProtKB-UniRule"/>
</dbReference>
<keyword evidence="11 19" id="KW-0460">Magnesium</keyword>
<dbReference type="UniPathway" id="UPA00148">
    <property type="reaction ID" value="UER00238"/>
</dbReference>
<keyword evidence="8 19" id="KW-0169">Cobalamin biosynthesis</keyword>
<evidence type="ECO:0000256" key="5">
    <source>
        <dbReference type="ARBA" id="ARBA00013200"/>
    </source>
</evidence>
<dbReference type="PANTHER" id="PTHR34148">
    <property type="entry name" value="ADENOSYLCOBINAMIDE-GDP RIBAZOLETRANSFERASE"/>
    <property type="match status" value="1"/>
</dbReference>